<keyword evidence="3" id="KW-1185">Reference proteome</keyword>
<gene>
    <name evidence="2" type="ORF">EJ04DRAFT_294645</name>
</gene>
<organism evidence="2 3">
    <name type="scientific">Polyplosphaeria fusca</name>
    <dbReference type="NCBI Taxonomy" id="682080"/>
    <lineage>
        <taxon>Eukaryota</taxon>
        <taxon>Fungi</taxon>
        <taxon>Dikarya</taxon>
        <taxon>Ascomycota</taxon>
        <taxon>Pezizomycotina</taxon>
        <taxon>Dothideomycetes</taxon>
        <taxon>Pleosporomycetidae</taxon>
        <taxon>Pleosporales</taxon>
        <taxon>Tetraplosphaeriaceae</taxon>
        <taxon>Polyplosphaeria</taxon>
    </lineage>
</organism>
<comment type="caution">
    <text evidence="2">The sequence shown here is derived from an EMBL/GenBank/DDBJ whole genome shotgun (WGS) entry which is preliminary data.</text>
</comment>
<feature type="compositionally biased region" description="Basic residues" evidence="1">
    <location>
        <begin position="32"/>
        <end position="53"/>
    </location>
</feature>
<accession>A0A9P4RAC7</accession>
<name>A0A9P4RAC7_9PLEO</name>
<dbReference type="EMBL" id="ML996103">
    <property type="protein sequence ID" value="KAF2739793.1"/>
    <property type="molecule type" value="Genomic_DNA"/>
</dbReference>
<sequence length="84" mass="9638">MCTNISARYDSRAGEGTMVYVIDSGIKARPPGVRRQHTRGAGFRKNRRRRYRSIRTWNGGCKSRKRKDARCGQESQSHVNQGVR</sequence>
<evidence type="ECO:0000256" key="1">
    <source>
        <dbReference type="SAM" id="MobiDB-lite"/>
    </source>
</evidence>
<proteinExistence type="predicted"/>
<evidence type="ECO:0000313" key="2">
    <source>
        <dbReference type="EMBL" id="KAF2739793.1"/>
    </source>
</evidence>
<feature type="compositionally biased region" description="Polar residues" evidence="1">
    <location>
        <begin position="73"/>
        <end position="84"/>
    </location>
</feature>
<dbReference type="Proteomes" id="UP000799444">
    <property type="component" value="Unassembled WGS sequence"/>
</dbReference>
<dbReference type="AlphaFoldDB" id="A0A9P4RAC7"/>
<evidence type="ECO:0000313" key="3">
    <source>
        <dbReference type="Proteomes" id="UP000799444"/>
    </source>
</evidence>
<feature type="region of interest" description="Disordered" evidence="1">
    <location>
        <begin position="29"/>
        <end position="84"/>
    </location>
</feature>
<reference evidence="2" key="1">
    <citation type="journal article" date="2020" name="Stud. Mycol.">
        <title>101 Dothideomycetes genomes: a test case for predicting lifestyles and emergence of pathogens.</title>
        <authorList>
            <person name="Haridas S."/>
            <person name="Albert R."/>
            <person name="Binder M."/>
            <person name="Bloem J."/>
            <person name="Labutti K."/>
            <person name="Salamov A."/>
            <person name="Andreopoulos B."/>
            <person name="Baker S."/>
            <person name="Barry K."/>
            <person name="Bills G."/>
            <person name="Bluhm B."/>
            <person name="Cannon C."/>
            <person name="Castanera R."/>
            <person name="Culley D."/>
            <person name="Daum C."/>
            <person name="Ezra D."/>
            <person name="Gonzalez J."/>
            <person name="Henrissat B."/>
            <person name="Kuo A."/>
            <person name="Liang C."/>
            <person name="Lipzen A."/>
            <person name="Lutzoni F."/>
            <person name="Magnuson J."/>
            <person name="Mondo S."/>
            <person name="Nolan M."/>
            <person name="Ohm R."/>
            <person name="Pangilinan J."/>
            <person name="Park H.-J."/>
            <person name="Ramirez L."/>
            <person name="Alfaro M."/>
            <person name="Sun H."/>
            <person name="Tritt A."/>
            <person name="Yoshinaga Y."/>
            <person name="Zwiers L.-H."/>
            <person name="Turgeon B."/>
            <person name="Goodwin S."/>
            <person name="Spatafora J."/>
            <person name="Crous P."/>
            <person name="Grigoriev I."/>
        </authorList>
    </citation>
    <scope>NUCLEOTIDE SEQUENCE</scope>
    <source>
        <strain evidence="2">CBS 125425</strain>
    </source>
</reference>
<protein>
    <submittedName>
        <fullName evidence="2">Uncharacterized protein</fullName>
    </submittedName>
</protein>